<dbReference type="PROSITE" id="PS00445">
    <property type="entry name" value="FGGY_KINASES_2"/>
    <property type="match status" value="1"/>
</dbReference>
<dbReference type="Pfam" id="PF00370">
    <property type="entry name" value="FGGY_N"/>
    <property type="match status" value="1"/>
</dbReference>
<dbReference type="GO" id="GO:0016773">
    <property type="term" value="F:phosphotransferase activity, alcohol group as acceptor"/>
    <property type="evidence" value="ECO:0007669"/>
    <property type="project" value="InterPro"/>
</dbReference>
<comment type="caution">
    <text evidence="7">The sequence shown here is derived from an EMBL/GenBank/DDBJ whole genome shotgun (WGS) entry which is preliminary data.</text>
</comment>
<proteinExistence type="inferred from homology"/>
<dbReference type="Proteomes" id="UP001203136">
    <property type="component" value="Unassembled WGS sequence"/>
</dbReference>
<dbReference type="InterPro" id="IPR018484">
    <property type="entry name" value="FGGY_N"/>
</dbReference>
<feature type="domain" description="Carbohydrate kinase FGGY N-terminal" evidence="5">
    <location>
        <begin position="4"/>
        <end position="241"/>
    </location>
</feature>
<evidence type="ECO:0000256" key="2">
    <source>
        <dbReference type="ARBA" id="ARBA00022679"/>
    </source>
</evidence>
<dbReference type="EMBL" id="JAINVB010000001">
    <property type="protein sequence ID" value="MCK0085187.1"/>
    <property type="molecule type" value="Genomic_DNA"/>
</dbReference>
<dbReference type="SUPFAM" id="SSF53067">
    <property type="entry name" value="Actin-like ATPase domain"/>
    <property type="match status" value="2"/>
</dbReference>
<sequence length="495" mass="54863">MAFAGLDVGTSGAKLLVYDLDGAILFTASRKYEELGSGGRRELNPETVMKNVKEVLREAGENCPEKIEAMAVTSLGESVVCLDKEGRVLANSMLTGDPRGIEEIKEIIETMGDQKIFEITGLPPNELYGLPKYMWLNRNTDAVKRAEAILFYEDFVGYMLTGQRKVSYSSAARSMAFDIRKMEWSKELLKLAGIRAEQMSEPVKPCTVIGAILPETAKELHLSPDMMLVAGGHDQSCAALGSGLNRIEAGECGMGTCEFLFTMLPEPLMTPYMMDNDFTCIPYILPGTYLSSLEVTTCGALKNWARDSILKGFRMECEERGESFYSRIDEAVRDIRTEVMVLPQFGSAGNPDLSMDARGTITGLTIHTKAEEIYRAILEGMAFQMYLSYERLKKLGTKMESLVATGGGAASGLTLQIRADIFNMKVLSLVNEESGTLGCMMMAAAGTGAYSSLEEGIKRAVKIKKEYMPDARMHEYYMDKFGKYKMLYEKMHDFK</sequence>
<protein>
    <submittedName>
        <fullName evidence="7">FGGY family carbohydrate kinase</fullName>
    </submittedName>
</protein>
<dbReference type="CDD" id="cd07773">
    <property type="entry name" value="ASKHA_NBD_FGGY_FK"/>
    <property type="match status" value="1"/>
</dbReference>
<dbReference type="PANTHER" id="PTHR43095">
    <property type="entry name" value="SUGAR KINASE"/>
    <property type="match status" value="1"/>
</dbReference>
<evidence type="ECO:0000256" key="1">
    <source>
        <dbReference type="ARBA" id="ARBA00009156"/>
    </source>
</evidence>
<evidence type="ECO:0000256" key="3">
    <source>
        <dbReference type="ARBA" id="ARBA00022777"/>
    </source>
</evidence>
<dbReference type="GO" id="GO:0016301">
    <property type="term" value="F:kinase activity"/>
    <property type="evidence" value="ECO:0007669"/>
    <property type="project" value="UniProtKB-KW"/>
</dbReference>
<gene>
    <name evidence="7" type="ORF">K5I21_04725</name>
</gene>
<evidence type="ECO:0000259" key="6">
    <source>
        <dbReference type="Pfam" id="PF02782"/>
    </source>
</evidence>
<dbReference type="InterPro" id="IPR000577">
    <property type="entry name" value="Carb_kinase_FGGY"/>
</dbReference>
<evidence type="ECO:0000313" key="8">
    <source>
        <dbReference type="Proteomes" id="UP001203136"/>
    </source>
</evidence>
<feature type="domain" description="Carbohydrate kinase FGGY C-terminal" evidence="6">
    <location>
        <begin position="253"/>
        <end position="445"/>
    </location>
</feature>
<dbReference type="Pfam" id="PF02782">
    <property type="entry name" value="FGGY_C"/>
    <property type="match status" value="1"/>
</dbReference>
<keyword evidence="3 4" id="KW-0418">Kinase</keyword>
<evidence type="ECO:0000313" key="7">
    <source>
        <dbReference type="EMBL" id="MCK0085187.1"/>
    </source>
</evidence>
<evidence type="ECO:0000256" key="4">
    <source>
        <dbReference type="RuleBase" id="RU003733"/>
    </source>
</evidence>
<accession>A0AAW5EZS9</accession>
<dbReference type="Gene3D" id="3.30.420.40">
    <property type="match status" value="2"/>
</dbReference>
<name>A0AAW5EZS9_CLOSY</name>
<keyword evidence="2 4" id="KW-0808">Transferase</keyword>
<dbReference type="InterPro" id="IPR050406">
    <property type="entry name" value="FGGY_Carb_Kinase"/>
</dbReference>
<reference evidence="7" key="1">
    <citation type="journal article" date="2022" name="Cell Host Microbe">
        <title>Colonization of the live biotherapeutic product VE303 and modulation of the microbiota and metabolites in healthy volunteers.</title>
        <authorList>
            <person name="Dsouza M."/>
            <person name="Menon R."/>
            <person name="Crossette E."/>
            <person name="Bhattarai S.K."/>
            <person name="Schneider J."/>
            <person name="Kim Y.G."/>
            <person name="Reddy S."/>
            <person name="Caballero S."/>
            <person name="Felix C."/>
            <person name="Cornacchione L."/>
            <person name="Hendrickson J."/>
            <person name="Watson A.R."/>
            <person name="Minot S.S."/>
            <person name="Greenfield N."/>
            <person name="Schopf L."/>
            <person name="Szabady R."/>
            <person name="Patarroyo J."/>
            <person name="Smith W."/>
            <person name="Harrison P."/>
            <person name="Kuijper E.J."/>
            <person name="Kelly C.P."/>
            <person name="Olle B."/>
            <person name="Bobilev D."/>
            <person name="Silber J.L."/>
            <person name="Bucci V."/>
            <person name="Roberts B."/>
            <person name="Faith J."/>
            <person name="Norman J.M."/>
        </authorList>
    </citation>
    <scope>NUCLEOTIDE SEQUENCE</scope>
    <source>
        <strain evidence="7">VE303-04</strain>
    </source>
</reference>
<dbReference type="AlphaFoldDB" id="A0AAW5EZS9"/>
<dbReference type="PIRSF" id="PIRSF000538">
    <property type="entry name" value="GlpK"/>
    <property type="match status" value="1"/>
</dbReference>
<dbReference type="InterPro" id="IPR018483">
    <property type="entry name" value="Carb_kinase_FGGY_CS"/>
</dbReference>
<dbReference type="InterPro" id="IPR043129">
    <property type="entry name" value="ATPase_NBD"/>
</dbReference>
<dbReference type="GO" id="GO:0005975">
    <property type="term" value="P:carbohydrate metabolic process"/>
    <property type="evidence" value="ECO:0007669"/>
    <property type="project" value="InterPro"/>
</dbReference>
<dbReference type="RefSeq" id="WP_003509092.1">
    <property type="nucleotide sequence ID" value="NZ_BAABZD010000001.1"/>
</dbReference>
<dbReference type="InterPro" id="IPR018485">
    <property type="entry name" value="FGGY_C"/>
</dbReference>
<evidence type="ECO:0000259" key="5">
    <source>
        <dbReference type="Pfam" id="PF00370"/>
    </source>
</evidence>
<comment type="similarity">
    <text evidence="1 4">Belongs to the FGGY kinase family.</text>
</comment>
<organism evidence="7 8">
    <name type="scientific">Clostridium symbiosum</name>
    <name type="common">Bacteroides symbiosus</name>
    <dbReference type="NCBI Taxonomy" id="1512"/>
    <lineage>
        <taxon>Bacteria</taxon>
        <taxon>Bacillati</taxon>
        <taxon>Bacillota</taxon>
        <taxon>Clostridia</taxon>
        <taxon>Lachnospirales</taxon>
        <taxon>Lachnospiraceae</taxon>
        <taxon>Otoolea</taxon>
    </lineage>
</organism>